<dbReference type="Pfam" id="PF13847">
    <property type="entry name" value="Methyltransf_31"/>
    <property type="match status" value="1"/>
</dbReference>
<protein>
    <recommendedName>
        <fullName evidence="1">Methyltransferase domain-containing protein</fullName>
    </recommendedName>
</protein>
<dbReference type="Gene3D" id="3.40.50.150">
    <property type="entry name" value="Vaccinia Virus protein VP39"/>
    <property type="match status" value="1"/>
</dbReference>
<dbReference type="Proteomes" id="UP000034799">
    <property type="component" value="Unassembled WGS sequence"/>
</dbReference>
<dbReference type="InterPro" id="IPR025714">
    <property type="entry name" value="Methyltranfer_dom"/>
</dbReference>
<dbReference type="AlphaFoldDB" id="A0A0G0MNP8"/>
<evidence type="ECO:0000259" key="1">
    <source>
        <dbReference type="Pfam" id="PF13847"/>
    </source>
</evidence>
<reference evidence="2 3" key="1">
    <citation type="journal article" date="2015" name="Nature">
        <title>rRNA introns, odd ribosomes, and small enigmatic genomes across a large radiation of phyla.</title>
        <authorList>
            <person name="Brown C.T."/>
            <person name="Hug L.A."/>
            <person name="Thomas B.C."/>
            <person name="Sharon I."/>
            <person name="Castelle C.J."/>
            <person name="Singh A."/>
            <person name="Wilkins M.J."/>
            <person name="Williams K.H."/>
            <person name="Banfield J.F."/>
        </authorList>
    </citation>
    <scope>NUCLEOTIDE SEQUENCE [LARGE SCALE GENOMIC DNA]</scope>
</reference>
<proteinExistence type="predicted"/>
<dbReference type="EMBL" id="LBWK01000002">
    <property type="protein sequence ID" value="KKR05674.1"/>
    <property type="molecule type" value="Genomic_DNA"/>
</dbReference>
<dbReference type="PANTHER" id="PTHR43861">
    <property type="entry name" value="TRANS-ACONITATE 2-METHYLTRANSFERASE-RELATED"/>
    <property type="match status" value="1"/>
</dbReference>
<sequence length="239" mass="27725">MTNIWDRIQPKYIKNAKEDHNADFAYENLVNTPSLLCLCDENNDYTLDLGSGDGRFTRRLEVISNHIYAIDYSMKMISAAKNICTKTNFIHSDLEQPFPRFKNKFNLITCKLLLMYINDLDNIAKEVSAIMTDNGALVISVTHPLKWIVDQQKGTIKSQGYKGYLSEVGVKGNIAKEKELELTFLNRTIQTYTNTFTKHGFVLEQVIETGVPDFFVIKYPQYLEFQHKPYRLNMKFIKR</sequence>
<comment type="caution">
    <text evidence="2">The sequence shown here is derived from an EMBL/GenBank/DDBJ whole genome shotgun (WGS) entry which is preliminary data.</text>
</comment>
<dbReference type="InterPro" id="IPR029063">
    <property type="entry name" value="SAM-dependent_MTases_sf"/>
</dbReference>
<organism evidence="2 3">
    <name type="scientific">candidate division WS6 bacterium GW2011_GWF2_39_15</name>
    <dbReference type="NCBI Taxonomy" id="1619100"/>
    <lineage>
        <taxon>Bacteria</taxon>
        <taxon>Candidatus Dojkabacteria</taxon>
    </lineage>
</organism>
<dbReference type="CDD" id="cd02440">
    <property type="entry name" value="AdoMet_MTases"/>
    <property type="match status" value="1"/>
</dbReference>
<gene>
    <name evidence="2" type="ORF">UT34_C0002G0181</name>
</gene>
<dbReference type="STRING" id="1619100.UT34_C0002G0181"/>
<evidence type="ECO:0000313" key="3">
    <source>
        <dbReference type="Proteomes" id="UP000034799"/>
    </source>
</evidence>
<evidence type="ECO:0000313" key="2">
    <source>
        <dbReference type="EMBL" id="KKR05674.1"/>
    </source>
</evidence>
<name>A0A0G0MNP8_9BACT</name>
<accession>A0A0G0MNP8</accession>
<feature type="domain" description="Methyltransferase" evidence="1">
    <location>
        <begin position="42"/>
        <end position="143"/>
    </location>
</feature>
<dbReference type="SUPFAM" id="SSF53335">
    <property type="entry name" value="S-adenosyl-L-methionine-dependent methyltransferases"/>
    <property type="match status" value="1"/>
</dbReference>